<dbReference type="Proteomes" id="UP000054683">
    <property type="component" value="Unassembled WGS sequence"/>
</dbReference>
<reference evidence="2 3" key="1">
    <citation type="submission" date="2016-01" db="EMBL/GenBank/DDBJ databases">
        <authorList>
            <person name="Oliw E.H."/>
        </authorList>
    </citation>
    <scope>NUCLEOTIDE SEQUENCE [LARGE SCALE GENOMIC DNA]</scope>
    <source>
        <strain evidence="2">LMG 27134</strain>
    </source>
</reference>
<dbReference type="AlphaFoldDB" id="A0A158F6R4"/>
<name>A0A158F6R4_9BURK</name>
<evidence type="ECO:0000313" key="3">
    <source>
        <dbReference type="Proteomes" id="UP000054683"/>
    </source>
</evidence>
<dbReference type="OrthoDB" id="8592743at2"/>
<dbReference type="RefSeq" id="WP_062082197.1">
    <property type="nucleotide sequence ID" value="NZ_FCOK02000003.1"/>
</dbReference>
<gene>
    <name evidence="2" type="ORF">AWB69_00720</name>
</gene>
<protein>
    <submittedName>
        <fullName evidence="2">Uncharacterized protein</fullName>
    </submittedName>
</protein>
<feature type="region of interest" description="Disordered" evidence="1">
    <location>
        <begin position="436"/>
        <end position="455"/>
    </location>
</feature>
<organism evidence="2 3">
    <name type="scientific">Caballeronia udeis</name>
    <dbReference type="NCBI Taxonomy" id="1232866"/>
    <lineage>
        <taxon>Bacteria</taxon>
        <taxon>Pseudomonadati</taxon>
        <taxon>Pseudomonadota</taxon>
        <taxon>Betaproteobacteria</taxon>
        <taxon>Burkholderiales</taxon>
        <taxon>Burkholderiaceae</taxon>
        <taxon>Caballeronia</taxon>
    </lineage>
</organism>
<proteinExistence type="predicted"/>
<accession>A0A158F6R4</accession>
<dbReference type="EMBL" id="FCOK02000003">
    <property type="protein sequence ID" value="SAL15401.1"/>
    <property type="molecule type" value="Genomic_DNA"/>
</dbReference>
<evidence type="ECO:0000313" key="2">
    <source>
        <dbReference type="EMBL" id="SAL15401.1"/>
    </source>
</evidence>
<sequence length="455" mass="52025">MSNKIEPHREQRLPDLAYDDVRRFDHTLNRATSSEDTLWIMPQHNEGLHMLVSFANGVVYGKEPEFRTLEARGWRYIERLDIGLNFQLLDSHTQQVSRDLEYAPHVELLLDGYPRHPIRHYAELNPSFRLLTGDCVWQLFIRYLERTRSDAAACDIRRQVADWQRNARENEKTLALYIDRLFAWHKSLMVVQQELTYEQARFNNQQGHVTCMQVDRMLYEDHDQYLHGGTVTEQVVEQRVGLDVAIQDRNELFAKLPRKRRLFGRMVGYVCIVAWSRIRGYFLRCAFLFDGSADEVQDHEALGGQIGNYWVDNVTHGRGDFHNCNRGHPLGYVVGRIGRHELNRRAELVRCLGFPARVDQYVRVKRTGTCKLLTMGRMPPPRDEAIQGHEGPQAAGVCTGALNRGATSPSGHAAARPGRMSEIVPSQGWRGSAVIPHLATPSGGAVETSRPAPRI</sequence>
<evidence type="ECO:0000256" key="1">
    <source>
        <dbReference type="SAM" id="MobiDB-lite"/>
    </source>
</evidence>